<keyword evidence="2" id="KW-0812">Transmembrane</keyword>
<gene>
    <name evidence="3" type="ORF">GOB93_03175</name>
</gene>
<comment type="caution">
    <text evidence="3">The sequence shown here is derived from an EMBL/GenBank/DDBJ whole genome shotgun (WGS) entry which is preliminary data.</text>
</comment>
<evidence type="ECO:0000313" key="4">
    <source>
        <dbReference type="Proteomes" id="UP000635278"/>
    </source>
</evidence>
<evidence type="ECO:0000313" key="3">
    <source>
        <dbReference type="EMBL" id="NHN83641.1"/>
    </source>
</evidence>
<proteinExistence type="predicted"/>
<organism evidence="3 4">
    <name type="scientific">Acetobacter musti</name>
    <dbReference type="NCBI Taxonomy" id="864732"/>
    <lineage>
        <taxon>Bacteria</taxon>
        <taxon>Pseudomonadati</taxon>
        <taxon>Pseudomonadota</taxon>
        <taxon>Alphaproteobacteria</taxon>
        <taxon>Acetobacterales</taxon>
        <taxon>Acetobacteraceae</taxon>
        <taxon>Acetobacter</taxon>
    </lineage>
</organism>
<accession>A0ABX0JJ15</accession>
<feature type="region of interest" description="Disordered" evidence="1">
    <location>
        <begin position="190"/>
        <end position="212"/>
    </location>
</feature>
<name>A0ABX0JJ15_9PROT</name>
<evidence type="ECO:0000256" key="1">
    <source>
        <dbReference type="SAM" id="MobiDB-lite"/>
    </source>
</evidence>
<protein>
    <submittedName>
        <fullName evidence="3">Uncharacterized protein</fullName>
    </submittedName>
</protein>
<sequence>MPSILSWSVATASKIYAIGQIATFLSAAVTAICVLAMWQAGTILSADSDARIAQANASAENSKNEAAKANLRTEQIKASVSWRSLTKEQFEAIKSMSSSFIGRIWIVCGGSDPECQYYGDGFLRAFRAGGADANFMFGMQPNPDQGVIIHTPDTQKNIQITELMRSSGITSFILNPSEPFEGITGRYIGSNPPNPTSDSFVIIPSKKPPTFE</sequence>
<dbReference type="EMBL" id="WOTB01000003">
    <property type="protein sequence ID" value="NHN83641.1"/>
    <property type="molecule type" value="Genomic_DNA"/>
</dbReference>
<reference evidence="3 4" key="1">
    <citation type="journal article" date="2020" name="Int. J. Syst. Evol. Microbiol.">
        <title>Novel acetic acid bacteria from cider fermentations: Acetobacter conturbans sp. nov. and Acetobacter fallax sp. nov.</title>
        <authorList>
            <person name="Sombolestani A.S."/>
            <person name="Cleenwerck I."/>
            <person name="Cnockaert M."/>
            <person name="Borremans W."/>
            <person name="Wieme A.D."/>
            <person name="De Vuyst L."/>
            <person name="Vandamme P."/>
        </authorList>
    </citation>
    <scope>NUCLEOTIDE SEQUENCE [LARGE SCALE GENOMIC DNA]</scope>
    <source>
        <strain evidence="3 4">LMG 30640</strain>
    </source>
</reference>
<evidence type="ECO:0000256" key="2">
    <source>
        <dbReference type="SAM" id="Phobius"/>
    </source>
</evidence>
<dbReference type="Proteomes" id="UP000635278">
    <property type="component" value="Unassembled WGS sequence"/>
</dbReference>
<feature type="transmembrane region" description="Helical" evidence="2">
    <location>
        <begin position="15"/>
        <end position="38"/>
    </location>
</feature>
<keyword evidence="4" id="KW-1185">Reference proteome</keyword>
<keyword evidence="2" id="KW-0472">Membrane</keyword>
<keyword evidence="2" id="KW-1133">Transmembrane helix</keyword>